<keyword evidence="6" id="KW-0460">Magnesium</keyword>
<evidence type="ECO:0000256" key="7">
    <source>
        <dbReference type="ARBA" id="ARBA00023211"/>
    </source>
</evidence>
<feature type="domain" description="Nudix hydrolase" evidence="8">
    <location>
        <begin position="51"/>
        <end position="174"/>
    </location>
</feature>
<organism evidence="9 10">
    <name type="scientific">Leptotrombidium deliense</name>
    <dbReference type="NCBI Taxonomy" id="299467"/>
    <lineage>
        <taxon>Eukaryota</taxon>
        <taxon>Metazoa</taxon>
        <taxon>Ecdysozoa</taxon>
        <taxon>Arthropoda</taxon>
        <taxon>Chelicerata</taxon>
        <taxon>Arachnida</taxon>
        <taxon>Acari</taxon>
        <taxon>Acariformes</taxon>
        <taxon>Trombidiformes</taxon>
        <taxon>Prostigmata</taxon>
        <taxon>Anystina</taxon>
        <taxon>Parasitengona</taxon>
        <taxon>Trombiculoidea</taxon>
        <taxon>Trombiculidae</taxon>
        <taxon>Leptotrombidium</taxon>
    </lineage>
</organism>
<dbReference type="PROSITE" id="PS00893">
    <property type="entry name" value="NUDIX_BOX"/>
    <property type="match status" value="1"/>
</dbReference>
<dbReference type="InterPro" id="IPR000086">
    <property type="entry name" value="NUDIX_hydrolase_dom"/>
</dbReference>
<gene>
    <name evidence="9" type="ORF">B4U80_01711</name>
</gene>
<keyword evidence="7" id="KW-0464">Manganese</keyword>
<dbReference type="VEuPathDB" id="VectorBase:LDEU008319"/>
<dbReference type="InterPro" id="IPR015797">
    <property type="entry name" value="NUDIX_hydrolase-like_dom_sf"/>
</dbReference>
<dbReference type="Gene3D" id="3.90.79.10">
    <property type="entry name" value="Nucleoside Triphosphate Pyrophosphohydrolase"/>
    <property type="match status" value="1"/>
</dbReference>
<evidence type="ECO:0000259" key="8">
    <source>
        <dbReference type="PROSITE" id="PS51462"/>
    </source>
</evidence>
<dbReference type="GO" id="GO:0044716">
    <property type="term" value="F:8-oxo-GDP phosphatase activity"/>
    <property type="evidence" value="ECO:0007669"/>
    <property type="project" value="TreeGrafter"/>
</dbReference>
<evidence type="ECO:0000313" key="9">
    <source>
        <dbReference type="EMBL" id="RWS23722.1"/>
    </source>
</evidence>
<dbReference type="STRING" id="299467.A0A443S865"/>
<dbReference type="GO" id="GO:0046872">
    <property type="term" value="F:metal ion binding"/>
    <property type="evidence" value="ECO:0007669"/>
    <property type="project" value="UniProtKB-KW"/>
</dbReference>
<comment type="cofactor">
    <cofactor evidence="1">
        <name>Mn(2+)</name>
        <dbReference type="ChEBI" id="CHEBI:29035"/>
    </cofactor>
</comment>
<evidence type="ECO:0000313" key="10">
    <source>
        <dbReference type="Proteomes" id="UP000288716"/>
    </source>
</evidence>
<dbReference type="InterPro" id="IPR020084">
    <property type="entry name" value="NUDIX_hydrolase_CS"/>
</dbReference>
<comment type="caution">
    <text evidence="9">The sequence shown here is derived from an EMBL/GenBank/DDBJ whole genome shotgun (WGS) entry which is preliminary data.</text>
</comment>
<comment type="similarity">
    <text evidence="3">Belongs to the Nudix hydrolase family.</text>
</comment>
<evidence type="ECO:0000256" key="4">
    <source>
        <dbReference type="ARBA" id="ARBA00022723"/>
    </source>
</evidence>
<dbReference type="EMBL" id="NCKV01005988">
    <property type="protein sequence ID" value="RWS23722.1"/>
    <property type="molecule type" value="Genomic_DNA"/>
</dbReference>
<dbReference type="AlphaFoldDB" id="A0A443S865"/>
<dbReference type="PROSITE" id="PS51462">
    <property type="entry name" value="NUDIX"/>
    <property type="match status" value="1"/>
</dbReference>
<name>A0A443S865_9ACAR</name>
<keyword evidence="5 9" id="KW-0378">Hydrolase</keyword>
<sequence length="261" mass="29510">MDIENHLRLICDGKAIEGQTLCDYSLEDQNKEIGKKLDSVITQFTPICRKTVCYIAAAVIFNEKGECLMMQEAKTSCAGLWYIPAGRVEPGELFVNAVKREVLEETGHIFEPSTLIAVENADGSWYRFVFTGSVVGGKLKTTADSESLQASWIANPEQLSLRSHDILPLLAKAKTYWERSSDFHSHIMPAIKSHSRLLLRIVVIIKKKEKRCLFILQPSPCLGLREDCHSLTGLRNKPKAKYSRFYQTVHPSNVFLLFIYS</sequence>
<proteinExistence type="inferred from homology"/>
<keyword evidence="10" id="KW-1185">Reference proteome</keyword>
<dbReference type="SUPFAM" id="SSF55811">
    <property type="entry name" value="Nudix"/>
    <property type="match status" value="1"/>
</dbReference>
<dbReference type="InterPro" id="IPR042970">
    <property type="entry name" value="NUDT18_NUDIX"/>
</dbReference>
<reference evidence="9 10" key="1">
    <citation type="journal article" date="2018" name="Gigascience">
        <title>Genomes of trombidid mites reveal novel predicted allergens and laterally-transferred genes associated with secondary metabolism.</title>
        <authorList>
            <person name="Dong X."/>
            <person name="Chaisiri K."/>
            <person name="Xia D."/>
            <person name="Armstrong S.D."/>
            <person name="Fang Y."/>
            <person name="Donnelly M.J."/>
            <person name="Kadowaki T."/>
            <person name="McGarry J.W."/>
            <person name="Darby A.C."/>
            <person name="Makepeace B.L."/>
        </authorList>
    </citation>
    <scope>NUCLEOTIDE SEQUENCE [LARGE SCALE GENOMIC DNA]</scope>
    <source>
        <strain evidence="9">UoL-UT</strain>
    </source>
</reference>
<evidence type="ECO:0000256" key="2">
    <source>
        <dbReference type="ARBA" id="ARBA00001946"/>
    </source>
</evidence>
<dbReference type="CDD" id="cd04671">
    <property type="entry name" value="NUDIX_8DGDPP_Nudt18"/>
    <property type="match status" value="1"/>
</dbReference>
<keyword evidence="4" id="KW-0479">Metal-binding</keyword>
<comment type="cofactor">
    <cofactor evidence="2">
        <name>Mg(2+)</name>
        <dbReference type="ChEBI" id="CHEBI:18420"/>
    </cofactor>
</comment>
<dbReference type="PANTHER" id="PTHR22769:SF56">
    <property type="entry name" value="8-OXO-DGDP PHOSPHATASE NUDT18"/>
    <property type="match status" value="1"/>
</dbReference>
<accession>A0A443S865</accession>
<evidence type="ECO:0000256" key="3">
    <source>
        <dbReference type="ARBA" id="ARBA00005582"/>
    </source>
</evidence>
<evidence type="ECO:0000256" key="5">
    <source>
        <dbReference type="ARBA" id="ARBA00022801"/>
    </source>
</evidence>
<dbReference type="Proteomes" id="UP000288716">
    <property type="component" value="Unassembled WGS sequence"/>
</dbReference>
<protein>
    <submittedName>
        <fullName evidence="9">Nudix hydrolase-like protein</fullName>
    </submittedName>
</protein>
<evidence type="ECO:0000256" key="1">
    <source>
        <dbReference type="ARBA" id="ARBA00001936"/>
    </source>
</evidence>
<dbReference type="OrthoDB" id="10005910at2759"/>
<dbReference type="Pfam" id="PF00293">
    <property type="entry name" value="NUDIX"/>
    <property type="match status" value="1"/>
</dbReference>
<evidence type="ECO:0000256" key="6">
    <source>
        <dbReference type="ARBA" id="ARBA00022842"/>
    </source>
</evidence>
<dbReference type="GO" id="GO:0044715">
    <property type="term" value="F:8-oxo-dGDP phosphatase activity"/>
    <property type="evidence" value="ECO:0007669"/>
    <property type="project" value="TreeGrafter"/>
</dbReference>
<dbReference type="PANTHER" id="PTHR22769">
    <property type="entry name" value="MUTT/NUDIX HYDROLASE"/>
    <property type="match status" value="1"/>
</dbReference>